<dbReference type="Proteomes" id="UP001152795">
    <property type="component" value="Unassembled WGS sequence"/>
</dbReference>
<dbReference type="PANTHER" id="PTHR31723">
    <property type="entry name" value="PATHOGENESIS-RELATED FAMILY PROTEIN"/>
    <property type="match status" value="1"/>
</dbReference>
<dbReference type="PANTHER" id="PTHR31723:SF10">
    <property type="entry name" value="PATHOGEN-RELATED PROTEIN"/>
    <property type="match status" value="1"/>
</dbReference>
<accession>A0A7D9IH57</accession>
<organism evidence="1 2">
    <name type="scientific">Paramuricea clavata</name>
    <name type="common">Red gorgonian</name>
    <name type="synonym">Violescent sea-whip</name>
    <dbReference type="NCBI Taxonomy" id="317549"/>
    <lineage>
        <taxon>Eukaryota</taxon>
        <taxon>Metazoa</taxon>
        <taxon>Cnidaria</taxon>
        <taxon>Anthozoa</taxon>
        <taxon>Octocorallia</taxon>
        <taxon>Malacalcyonacea</taxon>
        <taxon>Plexauridae</taxon>
        <taxon>Paramuricea</taxon>
    </lineage>
</organism>
<dbReference type="Gene3D" id="3.10.450.50">
    <property type="match status" value="1"/>
</dbReference>
<evidence type="ECO:0000313" key="2">
    <source>
        <dbReference type="Proteomes" id="UP001152795"/>
    </source>
</evidence>
<proteinExistence type="predicted"/>
<dbReference type="InterPro" id="IPR053218">
    <property type="entry name" value="Pathogen-related_defense"/>
</dbReference>
<dbReference type="InterPro" id="IPR032710">
    <property type="entry name" value="NTF2-like_dom_sf"/>
</dbReference>
<dbReference type="AlphaFoldDB" id="A0A7D9IH57"/>
<gene>
    <name evidence="1" type="ORF">PACLA_8A020060</name>
</gene>
<sequence length="248" mass="28257">MDNITTCMARMDLNKLKEKYNLREPERGDLDDTTIEWRSGKPDYAKANLAFLKGKTQNHKGGSLEEVVENLVKTWEMEATHKKNILQWTTIDHGNYCVQTNGGEILDGVKAFEIGNYNALFKGCPAYEKYGLDDHFEKSHDLFRDALVNGFPWEVLKVFSGPPNVVFTWRHWGEFTGEYRGRPGNGELVELYGMLRVTVNSDLKIQKIEAYFDGTSFLEAMEGKVDPNELRHGRALLGDTTTPAIEKE</sequence>
<reference evidence="1" key="1">
    <citation type="submission" date="2020-04" db="EMBL/GenBank/DDBJ databases">
        <authorList>
            <person name="Alioto T."/>
            <person name="Alioto T."/>
            <person name="Gomez Garrido J."/>
        </authorList>
    </citation>
    <scope>NUCLEOTIDE SEQUENCE</scope>
    <source>
        <strain evidence="1">A484AB</strain>
    </source>
</reference>
<name>A0A7D9IH57_PARCT</name>
<protein>
    <submittedName>
        <fullName evidence="1">Uncharacterized protein</fullName>
    </submittedName>
</protein>
<dbReference type="OrthoDB" id="65445at2759"/>
<keyword evidence="2" id="KW-1185">Reference proteome</keyword>
<comment type="caution">
    <text evidence="1">The sequence shown here is derived from an EMBL/GenBank/DDBJ whole genome shotgun (WGS) entry which is preliminary data.</text>
</comment>
<dbReference type="SUPFAM" id="SSF54427">
    <property type="entry name" value="NTF2-like"/>
    <property type="match status" value="1"/>
</dbReference>
<evidence type="ECO:0000313" key="1">
    <source>
        <dbReference type="EMBL" id="CAB4006850.1"/>
    </source>
</evidence>
<dbReference type="EMBL" id="CACRXK020005623">
    <property type="protein sequence ID" value="CAB4006850.1"/>
    <property type="molecule type" value="Genomic_DNA"/>
</dbReference>